<dbReference type="AlphaFoldDB" id="I0IE41"/>
<keyword evidence="5 6" id="KW-0456">Lyase</keyword>
<dbReference type="STRING" id="1142394.PSMK_13700"/>
<comment type="catalytic activity">
    <reaction evidence="6">
        <text>(6S)-NADPHX + ADP = AMP + phosphate + NADPH + H(+)</text>
        <dbReference type="Rhea" id="RHEA:32235"/>
        <dbReference type="ChEBI" id="CHEBI:15378"/>
        <dbReference type="ChEBI" id="CHEBI:43474"/>
        <dbReference type="ChEBI" id="CHEBI:57783"/>
        <dbReference type="ChEBI" id="CHEBI:64076"/>
        <dbReference type="ChEBI" id="CHEBI:456215"/>
        <dbReference type="ChEBI" id="CHEBI:456216"/>
        <dbReference type="EC" id="4.2.1.136"/>
    </reaction>
</comment>
<evidence type="ECO:0000256" key="2">
    <source>
        <dbReference type="ARBA" id="ARBA00022840"/>
    </source>
</evidence>
<dbReference type="Pfam" id="PF01256">
    <property type="entry name" value="Carb_kinase"/>
    <property type="match status" value="1"/>
</dbReference>
<feature type="binding site" evidence="6">
    <location>
        <position position="35"/>
    </location>
    <ligand>
        <name>(6S)-NADPHX</name>
        <dbReference type="ChEBI" id="CHEBI:64076"/>
    </ligand>
</feature>
<sequence length="281" mass="27749">MSPPLPDPPDRPADGHKGTFGTVIVLGGSEAMIGAPALAAGAALRGGAGLVKLAVPAAVLPHALGIEPSATGVPLPADASHWPAALDAADPDGGAVLAVGPGLGDGDRLLPALDGLLDGPRPLVLDADGLNALAASGRRGAGPGRRVLTPHPGEFRRLARALGLDADPIHPDRRGAAAAELARAHGCTVVLKGRETRISDGEREATNTTGNPALATAGTGDVLTGLLAGLLAQGMATFEAARLAAHAHGAAADAWAAGHGPAGLKARDLADRLPAALRPVR</sequence>
<dbReference type="GO" id="GO:0052855">
    <property type="term" value="F:ADP-dependent NAD(P)H-hydrate dehydratase activity"/>
    <property type="evidence" value="ECO:0007669"/>
    <property type="project" value="UniProtKB-UniRule"/>
</dbReference>
<dbReference type="HAMAP" id="MF_01965">
    <property type="entry name" value="NADHX_dehydratase"/>
    <property type="match status" value="1"/>
</dbReference>
<comment type="subunit">
    <text evidence="6">Homotetramer.</text>
</comment>
<keyword evidence="2 6" id="KW-0067">ATP-binding</keyword>
<dbReference type="GO" id="GO:0005524">
    <property type="term" value="F:ATP binding"/>
    <property type="evidence" value="ECO:0007669"/>
    <property type="project" value="UniProtKB-KW"/>
</dbReference>
<dbReference type="PANTHER" id="PTHR12592:SF0">
    <property type="entry name" value="ATP-DEPENDENT (S)-NAD(P)H-HYDRATE DEHYDRATASE"/>
    <property type="match status" value="1"/>
</dbReference>
<keyword evidence="4 6" id="KW-0520">NAD</keyword>
<feature type="binding site" evidence="6">
    <location>
        <position position="220"/>
    </location>
    <ligand>
        <name>AMP</name>
        <dbReference type="ChEBI" id="CHEBI:456215"/>
    </ligand>
</feature>
<dbReference type="PANTHER" id="PTHR12592">
    <property type="entry name" value="ATP-DEPENDENT (S)-NAD(P)H-HYDRATE DEHYDRATASE FAMILY MEMBER"/>
    <property type="match status" value="1"/>
</dbReference>
<evidence type="ECO:0000256" key="3">
    <source>
        <dbReference type="ARBA" id="ARBA00022857"/>
    </source>
</evidence>
<evidence type="ECO:0000313" key="8">
    <source>
        <dbReference type="EMBL" id="BAM03529.1"/>
    </source>
</evidence>
<evidence type="ECO:0000313" key="9">
    <source>
        <dbReference type="Proteomes" id="UP000007881"/>
    </source>
</evidence>
<feature type="binding site" evidence="6">
    <location>
        <position position="221"/>
    </location>
    <ligand>
        <name>(6S)-NADPHX</name>
        <dbReference type="ChEBI" id="CHEBI:64076"/>
    </ligand>
</feature>
<dbReference type="InterPro" id="IPR000631">
    <property type="entry name" value="CARKD"/>
</dbReference>
<dbReference type="EC" id="4.2.1.136" evidence="6"/>
<feature type="binding site" evidence="6">
    <location>
        <position position="151"/>
    </location>
    <ligand>
        <name>(6S)-NADPHX</name>
        <dbReference type="ChEBI" id="CHEBI:64076"/>
    </ligand>
</feature>
<dbReference type="NCBIfam" id="TIGR00196">
    <property type="entry name" value="yjeF_cterm"/>
    <property type="match status" value="1"/>
</dbReference>
<keyword evidence="1 6" id="KW-0547">Nucleotide-binding</keyword>
<feature type="domain" description="YjeF C-terminal" evidence="7">
    <location>
        <begin position="1"/>
        <end position="280"/>
    </location>
</feature>
<feature type="binding site" evidence="6">
    <location>
        <position position="102"/>
    </location>
    <ligand>
        <name>(6S)-NADPHX</name>
        <dbReference type="ChEBI" id="CHEBI:64076"/>
    </ligand>
</feature>
<evidence type="ECO:0000256" key="4">
    <source>
        <dbReference type="ARBA" id="ARBA00023027"/>
    </source>
</evidence>
<dbReference type="RefSeq" id="WP_014436748.1">
    <property type="nucleotide sequence ID" value="NC_017080.1"/>
</dbReference>
<comment type="catalytic activity">
    <reaction evidence="6">
        <text>(6S)-NADHX + ADP = AMP + phosphate + NADH + H(+)</text>
        <dbReference type="Rhea" id="RHEA:32223"/>
        <dbReference type="ChEBI" id="CHEBI:15378"/>
        <dbReference type="ChEBI" id="CHEBI:43474"/>
        <dbReference type="ChEBI" id="CHEBI:57945"/>
        <dbReference type="ChEBI" id="CHEBI:64074"/>
        <dbReference type="ChEBI" id="CHEBI:456215"/>
        <dbReference type="ChEBI" id="CHEBI:456216"/>
        <dbReference type="EC" id="4.2.1.136"/>
    </reaction>
</comment>
<evidence type="ECO:0000256" key="6">
    <source>
        <dbReference type="HAMAP-Rule" id="MF_01965"/>
    </source>
</evidence>
<organism evidence="8 9">
    <name type="scientific">Phycisphaera mikurensis (strain NBRC 102666 / KCTC 22515 / FYK2301M01)</name>
    <dbReference type="NCBI Taxonomy" id="1142394"/>
    <lineage>
        <taxon>Bacteria</taxon>
        <taxon>Pseudomonadati</taxon>
        <taxon>Planctomycetota</taxon>
        <taxon>Phycisphaerae</taxon>
        <taxon>Phycisphaerales</taxon>
        <taxon>Phycisphaeraceae</taxon>
        <taxon>Phycisphaera</taxon>
    </lineage>
</organism>
<accession>I0IE41</accession>
<dbReference type="PROSITE" id="PS51383">
    <property type="entry name" value="YJEF_C_3"/>
    <property type="match status" value="1"/>
</dbReference>
<dbReference type="CDD" id="cd01171">
    <property type="entry name" value="YXKO-related"/>
    <property type="match status" value="1"/>
</dbReference>
<comment type="function">
    <text evidence="6">Catalyzes the dehydration of the S-form of NAD(P)HX at the expense of ADP, which is converted to AMP. Together with NAD(P)HX epimerase, which catalyzes the epimerization of the S- and R-forms, the enzyme allows the repair of both epimers of NAD(P)HX, a damaged form of NAD(P)H that is a result of enzymatic or heat-dependent hydration.</text>
</comment>
<dbReference type="Proteomes" id="UP000007881">
    <property type="component" value="Chromosome"/>
</dbReference>
<gene>
    <name evidence="6" type="primary">nnrD</name>
    <name evidence="8" type="ordered locus">PSMK_13700</name>
</gene>
<keyword evidence="3 6" id="KW-0521">NADP</keyword>
<comment type="similarity">
    <text evidence="6">Belongs to the NnrD/CARKD family.</text>
</comment>
<dbReference type="Gene3D" id="3.40.1190.20">
    <property type="match status" value="1"/>
</dbReference>
<dbReference type="GO" id="GO:0052856">
    <property type="term" value="F:NAD(P)HX epimerase activity"/>
    <property type="evidence" value="ECO:0007669"/>
    <property type="project" value="TreeGrafter"/>
</dbReference>
<feature type="binding site" evidence="6">
    <location>
        <begin position="192"/>
        <end position="196"/>
    </location>
    <ligand>
        <name>AMP</name>
        <dbReference type="ChEBI" id="CHEBI:456215"/>
    </ligand>
</feature>
<evidence type="ECO:0000256" key="1">
    <source>
        <dbReference type="ARBA" id="ARBA00022741"/>
    </source>
</evidence>
<dbReference type="GO" id="GO:0110051">
    <property type="term" value="P:metabolite repair"/>
    <property type="evidence" value="ECO:0007669"/>
    <property type="project" value="TreeGrafter"/>
</dbReference>
<dbReference type="InterPro" id="IPR029056">
    <property type="entry name" value="Ribokinase-like"/>
</dbReference>
<proteinExistence type="inferred from homology"/>
<dbReference type="EMBL" id="AP012338">
    <property type="protein sequence ID" value="BAM03529.1"/>
    <property type="molecule type" value="Genomic_DNA"/>
</dbReference>
<dbReference type="eggNOG" id="COG0063">
    <property type="taxonomic scope" value="Bacteria"/>
</dbReference>
<keyword evidence="9" id="KW-1185">Reference proteome</keyword>
<protein>
    <recommendedName>
        <fullName evidence="6">ADP-dependent (S)-NAD(P)H-hydrate dehydratase</fullName>
        <ecNumber evidence="6">4.2.1.136</ecNumber>
    </recommendedName>
    <alternativeName>
        <fullName evidence="6">ADP-dependent NAD(P)HX dehydratase</fullName>
    </alternativeName>
</protein>
<dbReference type="SUPFAM" id="SSF53613">
    <property type="entry name" value="Ribokinase-like"/>
    <property type="match status" value="1"/>
</dbReference>
<evidence type="ECO:0000259" key="7">
    <source>
        <dbReference type="PROSITE" id="PS51383"/>
    </source>
</evidence>
<dbReference type="HOGENOM" id="CLU_024853_2_2_0"/>
<dbReference type="InterPro" id="IPR017953">
    <property type="entry name" value="Carbohydrate_kinase_pred_CS"/>
</dbReference>
<name>I0IE41_PHYMF</name>
<reference evidence="8 9" key="1">
    <citation type="submission" date="2012-02" db="EMBL/GenBank/DDBJ databases">
        <title>Complete genome sequence of Phycisphaera mikurensis NBRC 102666.</title>
        <authorList>
            <person name="Ankai A."/>
            <person name="Hosoyama A."/>
            <person name="Terui Y."/>
            <person name="Sekine M."/>
            <person name="Fukai R."/>
            <person name="Kato Y."/>
            <person name="Nakamura S."/>
            <person name="Yamada-Narita S."/>
            <person name="Kawakoshi A."/>
            <person name="Fukunaga Y."/>
            <person name="Yamazaki S."/>
            <person name="Fujita N."/>
        </authorList>
    </citation>
    <scope>NUCLEOTIDE SEQUENCE [LARGE SCALE GENOMIC DNA]</scope>
    <source>
        <strain evidence="9">NBRC 102666 / KCTC 22515 / FYK2301M01</strain>
    </source>
</reference>
<dbReference type="KEGG" id="phm:PSMK_13700"/>
<evidence type="ECO:0000256" key="5">
    <source>
        <dbReference type="ARBA" id="ARBA00023239"/>
    </source>
</evidence>
<dbReference type="PROSITE" id="PS01050">
    <property type="entry name" value="YJEF_C_2"/>
    <property type="match status" value="1"/>
</dbReference>
<comment type="cofactor">
    <cofactor evidence="6">
        <name>Mg(2+)</name>
        <dbReference type="ChEBI" id="CHEBI:18420"/>
    </cofactor>
</comment>
<dbReference type="GO" id="GO:0046496">
    <property type="term" value="P:nicotinamide nucleotide metabolic process"/>
    <property type="evidence" value="ECO:0007669"/>
    <property type="project" value="UniProtKB-UniRule"/>
</dbReference>